<keyword evidence="3" id="KW-1185">Reference proteome</keyword>
<organism evidence="2 3">
    <name type="scientific">Orchesella cincta</name>
    <name type="common">Springtail</name>
    <name type="synonym">Podura cincta</name>
    <dbReference type="NCBI Taxonomy" id="48709"/>
    <lineage>
        <taxon>Eukaryota</taxon>
        <taxon>Metazoa</taxon>
        <taxon>Ecdysozoa</taxon>
        <taxon>Arthropoda</taxon>
        <taxon>Hexapoda</taxon>
        <taxon>Collembola</taxon>
        <taxon>Entomobryomorpha</taxon>
        <taxon>Entomobryoidea</taxon>
        <taxon>Orchesellidae</taxon>
        <taxon>Orchesellinae</taxon>
        <taxon>Orchesella</taxon>
    </lineage>
</organism>
<gene>
    <name evidence="2" type="ORF">Ocin01_12803</name>
</gene>
<evidence type="ECO:0000313" key="2">
    <source>
        <dbReference type="EMBL" id="ODM93881.1"/>
    </source>
</evidence>
<feature type="transmembrane region" description="Helical" evidence="1">
    <location>
        <begin position="60"/>
        <end position="81"/>
    </location>
</feature>
<evidence type="ECO:0000256" key="1">
    <source>
        <dbReference type="SAM" id="Phobius"/>
    </source>
</evidence>
<keyword evidence="1" id="KW-0472">Membrane</keyword>
<dbReference type="AlphaFoldDB" id="A0A1D2MM04"/>
<reference evidence="2 3" key="1">
    <citation type="journal article" date="2016" name="Genome Biol. Evol.">
        <title>Gene Family Evolution Reflects Adaptation to Soil Environmental Stressors in the Genome of the Collembolan Orchesella cincta.</title>
        <authorList>
            <person name="Faddeeva-Vakhrusheva A."/>
            <person name="Derks M.F."/>
            <person name="Anvar S.Y."/>
            <person name="Agamennone V."/>
            <person name="Suring W."/>
            <person name="Smit S."/>
            <person name="van Straalen N.M."/>
            <person name="Roelofs D."/>
        </authorList>
    </citation>
    <scope>NUCLEOTIDE SEQUENCE [LARGE SCALE GENOMIC DNA]</scope>
    <source>
        <tissue evidence="2">Mixed pool</tissue>
    </source>
</reference>
<protein>
    <submittedName>
        <fullName evidence="2">Uncharacterized protein</fullName>
    </submittedName>
</protein>
<keyword evidence="1" id="KW-0812">Transmembrane</keyword>
<dbReference type="EMBL" id="LJIJ01000898">
    <property type="protein sequence ID" value="ODM93881.1"/>
    <property type="molecule type" value="Genomic_DNA"/>
</dbReference>
<feature type="transmembrane region" description="Helical" evidence="1">
    <location>
        <begin position="88"/>
        <end position="107"/>
    </location>
</feature>
<comment type="caution">
    <text evidence="2">The sequence shown here is derived from an EMBL/GenBank/DDBJ whole genome shotgun (WGS) entry which is preliminary data.</text>
</comment>
<feature type="transmembrane region" description="Helical" evidence="1">
    <location>
        <begin position="12"/>
        <end position="37"/>
    </location>
</feature>
<name>A0A1D2MM04_ORCCI</name>
<proteinExistence type="predicted"/>
<keyword evidence="1" id="KW-1133">Transmembrane helix</keyword>
<accession>A0A1D2MM04</accession>
<feature type="transmembrane region" description="Helical" evidence="1">
    <location>
        <begin position="136"/>
        <end position="159"/>
    </location>
</feature>
<sequence>MCCFFSQRTFTYFLSFTHLFFAVVFLSVVGMEAIIFYKSEPLYGWSSDISTSLINDSLDLYIVSGYGFLYLVSALIIFHGIHKEFVSVIKWMTVIFFILQCCSVGMLKHMLERHPDTKGSSFHDALETMFSSSLTVFFIIVQLFHSMIYLIDLVLYACLVSRSKLVVHKIVYV</sequence>
<evidence type="ECO:0000313" key="3">
    <source>
        <dbReference type="Proteomes" id="UP000094527"/>
    </source>
</evidence>
<dbReference type="Proteomes" id="UP000094527">
    <property type="component" value="Unassembled WGS sequence"/>
</dbReference>